<comment type="caution">
    <text evidence="6">The sequence shown here is derived from an EMBL/GenBank/DDBJ whole genome shotgun (WGS) entry which is preliminary data.</text>
</comment>
<name>A0A8H5IZ32_9HYPO</name>
<evidence type="ECO:0000256" key="2">
    <source>
        <dbReference type="SAM" id="MobiDB-lite"/>
    </source>
</evidence>
<feature type="domain" description="ABC toxin N-terminal" evidence="5">
    <location>
        <begin position="851"/>
        <end position="970"/>
    </location>
</feature>
<keyword evidence="7" id="KW-1185">Reference proteome</keyword>
<dbReference type="EMBL" id="JAAOAO010000381">
    <property type="protein sequence ID" value="KAF5544565.1"/>
    <property type="molecule type" value="Genomic_DNA"/>
</dbReference>
<sequence>MVQRVGPGLTEKVSCDGFGRDLAIANMNGSQKLSESLDQLQLLSGASSPPLKPLTSEIAFNIQAFLRLQSKLGWGTQNLDATISCLRVAESAATSSGLSNVSLISTYTVKGIASIVELSKLVSIEPDLLLPLWDNIDTFGSDSLMHRKFLTPHMRRISPIFSPTDKGIYLTRNGSTVSLKDESHAICLALEWPLEHFTSLCEAAKIDQTETKLTVETFSVLYRHTLMFQMVSVEPKDCVLFSQMTSLCMEEPFDGPAVTLMSVKRWRETFDIGWTLESLKENMKDFRTLSNKPLTDEECIPVLTALRQGVRGLKNTFPYLFTKTLSSPGQVVECAGRIFDSASAKPIIAYIEGTSSASEMITYSSAEELSDELRLSDQWPNKLALLPDLGADDVRAKLTLSGVLTEKEFQSLRQISTQPTTLEAISRLMEATLAPQNMIRSWFESSTHLNRAALDMLSPRRDSGTSLSGSVDRMKDQSPLEIERLKQERRDAFVQLAAPFIIDSLLEAHVETVIGTMASSLDPSILRVILTDSVVVTGMDDGTTEIAMTTLKRLCHSTIKPTEPLDAYFVPTESDSFSFTFPKQNPGQDEDNTFWINDNWVYAKRPLPLQAAKLYHLKGSFSISDLYWSTSKSAPSNFTEDDLLPAQAVKLIKLAIQPIQRAVAFYKMHQLTPDEIRLFTITPNRSDREAPIRFHMGAPRIADSLSLNKYLKLKENIKPQPDSGGLPALFVWLSSTQTPTLDAIADKLSVCTGWARRRVLDALLEIYPAGETKKIVRNLGDLAEFSRFSNAMALDQRIGRTVGTKSQPRISTLFRMASSRYMCQPEEEAKVADELRAKLKPDQRATAEQGLRDGQRRALVAYLLQQDYVRQLGIIDATGLFEHFLIDVQMGPQLMTSRIKQAVSVVQLFVQRCLLGLEKDVDKSRIGRDEWEAKRHYNLWVANMKLFLYPENWLDPSLRDDKSQLFEKFEVSLMKKHLSSETFEQALKMYIHGLNEISHLDILAYVVDVPVQGTEVYHLFGRTRSSPYGFYYRTLTVIRPDTPGGIWTPWTKINIYITMIETQWNGNRLELNGAYLIPVTIGTRLYLFIPHIVAKTSPPDMQTNPEYENMDFKDLAGRKAGSTKPQKMWEVTMGWTELIHGSWAPKRMAAGSVNIIGNLPHPHKLQFPPRFESDTSSTTMALLVKSTPKQIHGGFKFCKDQMVALSKDEAERQGLRVPDLSDVNSFHRFYTYFSVFMAVQFYVDTNVAKLNGPILEMPPPNLPFRNLADYRRIIWTVACSRWDKVVSSQIGSIEMDDGSTMSYLILRSEALFPVRKWGPYLDWRHGRRQAIKIDHGFSHRLMNACSERSNPVQQVYNILGHRDMMTDQWSDMGSMCSTFGGSSNEAQPSSATGSSNEAQSSPATGSSNEAQSSPVTYHELAQPTALYNWEVGLHSIMLAVDRFFATKQFEEALRVARLVFDPTSEVSFKWDKSSAQSCWRFPPFQDIAIAIQKREKGKDKSKTGDYGNFHNAMMERRSHGALVHATARGRPEAYMKWIVMKYAEILIADGDVYFRQGTLESIPLAIQRYTEAEHILGPKPPQVPKLGEKKVATFATLNQADTEIELSPPFSPQLEKGASQSGLQEKKEPMTCHLRTTYFCIPLNPKFKQLRDLLAERLYNIRNSLDIQGMPVTYALIEPPIDPGALMLLDEQGHGMSEVTASVLGYSNSPLTRQRFELLLHRALELCSELQSLGERLLAATERKESEAFSAQRQRHTVAIQKMMLDIKQLQLDDAQKAMESLVLNRESQVSQLQFYLALIGEPPSRIPSPTTNWQDIAQEIDTPTKDDLRMSRYEKMEMDLTDAASALNLVATGIDDLIAPLYALPQIDTMGAPLGVGVSISVGGQNLGMAASAGSNYLKMLAMISGDEAGRASRKGQLTKQLQDRRMQANLHGQEIKSIDKQVELQKIRIQSARREIDMQRSSIQDAIQAEKWYRTKYTNAQLYSWMEKNLRDLYYQAYTLALSTAQKAESSLSFEQGRRVSVIRPEGYWDSSHHGLLAADHLQVDLKRLEAAHFDARDHDFEISKNISLRQIDPYALLKLRLTGSTSFSFNECLFDMDFPGQYMRRIRSVAVSIPAVVGPYTNLNATLRLTNHRYRVTSSAANAADYMAQDADSFRTDHIPISAISICHGSGDAGVFNLSFNGPKYMPFEGAGVISSWNLDLPTEIRKFDYDTISDVVVQIQYTAQEGGSLLRAAANEAVGKTSRAIKNQGTQDGYWAMFDLKNDFSNEWYMLTKRLTTEKKDASGSDTVSQMKLSNIKDRLPFWSRQQASLEVHDIVWVSKSNDLVEGISVEGLEKPDDRNMPSANAAYPPSSFPFLTLSLVFANTTFGWDLYLIELKTDAATSHFVGLDVITVAIGEFLIPLEAASALFELTIFKTHLLLGFSEIGMIY</sequence>
<reference evidence="6 7" key="1">
    <citation type="submission" date="2020-05" db="EMBL/GenBank/DDBJ databases">
        <title>Identification and distribution of gene clusters putatively required for synthesis of sphingolipid metabolism inhibitors in phylogenetically diverse species of the filamentous fungus Fusarium.</title>
        <authorList>
            <person name="Kim H.-S."/>
            <person name="Busman M."/>
            <person name="Brown D.W."/>
            <person name="Divon H."/>
            <person name="Uhlig S."/>
            <person name="Proctor R.H."/>
        </authorList>
    </citation>
    <scope>NUCLEOTIDE SEQUENCE [LARGE SCALE GENOMIC DNA]</scope>
    <source>
        <strain evidence="6 7">NRRL 25196</strain>
    </source>
</reference>
<dbReference type="InterPro" id="IPR041079">
    <property type="entry name" value="Neuraminidase-like"/>
</dbReference>
<proteinExistence type="predicted"/>
<feature type="region of interest" description="Disordered" evidence="2">
    <location>
        <begin position="1380"/>
        <end position="1415"/>
    </location>
</feature>
<evidence type="ECO:0000259" key="4">
    <source>
        <dbReference type="Pfam" id="PF18413"/>
    </source>
</evidence>
<feature type="domain" description="Tc toxin complex TcA C-terminal TcB-binding" evidence="3">
    <location>
        <begin position="1942"/>
        <end position="2227"/>
    </location>
</feature>
<dbReference type="Pfam" id="PF18413">
    <property type="entry name" value="Neuraminidase"/>
    <property type="match status" value="1"/>
</dbReference>
<organism evidence="6 7">
    <name type="scientific">Fusarium napiforme</name>
    <dbReference type="NCBI Taxonomy" id="42672"/>
    <lineage>
        <taxon>Eukaryota</taxon>
        <taxon>Fungi</taxon>
        <taxon>Dikarya</taxon>
        <taxon>Ascomycota</taxon>
        <taxon>Pezizomycotina</taxon>
        <taxon>Sordariomycetes</taxon>
        <taxon>Hypocreomycetidae</taxon>
        <taxon>Hypocreales</taxon>
        <taxon>Nectriaceae</taxon>
        <taxon>Fusarium</taxon>
        <taxon>Fusarium fujikuroi species complex</taxon>
    </lineage>
</organism>
<evidence type="ECO:0000313" key="6">
    <source>
        <dbReference type="EMBL" id="KAF5544565.1"/>
    </source>
</evidence>
<accession>A0A8H5IZ32</accession>
<evidence type="ECO:0000259" key="3">
    <source>
        <dbReference type="Pfam" id="PF18276"/>
    </source>
</evidence>
<dbReference type="Pfam" id="PF18276">
    <property type="entry name" value="TcA_TcB_BD"/>
    <property type="match status" value="1"/>
</dbReference>
<evidence type="ECO:0000259" key="5">
    <source>
        <dbReference type="Pfam" id="PF20220"/>
    </source>
</evidence>
<dbReference type="InterPro" id="IPR046839">
    <property type="entry name" value="ABC_toxin_N"/>
</dbReference>
<feature type="domain" description="Neuraminidase-like" evidence="4">
    <location>
        <begin position="1000"/>
        <end position="1166"/>
    </location>
</feature>
<evidence type="ECO:0000256" key="1">
    <source>
        <dbReference type="SAM" id="Coils"/>
    </source>
</evidence>
<keyword evidence="1" id="KW-0175">Coiled coil</keyword>
<evidence type="ECO:0000313" key="7">
    <source>
        <dbReference type="Proteomes" id="UP000574317"/>
    </source>
</evidence>
<dbReference type="Proteomes" id="UP000574317">
    <property type="component" value="Unassembled WGS sequence"/>
</dbReference>
<feature type="coiled-coil region" evidence="1">
    <location>
        <begin position="1937"/>
        <end position="1971"/>
    </location>
</feature>
<dbReference type="InterPro" id="IPR040840">
    <property type="entry name" value="TcA_TcB_BD"/>
</dbReference>
<gene>
    <name evidence="6" type="ORF">FNAPI_9381</name>
</gene>
<dbReference type="Pfam" id="PF20220">
    <property type="entry name" value="ABC_toxin_N"/>
    <property type="match status" value="1"/>
</dbReference>
<protein>
    <submittedName>
        <fullName evidence="6">Toxin subunit</fullName>
    </submittedName>
</protein>
<feature type="region of interest" description="Disordered" evidence="2">
    <location>
        <begin position="1607"/>
        <end position="1626"/>
    </location>
</feature>